<evidence type="ECO:0000256" key="3">
    <source>
        <dbReference type="ARBA" id="ARBA00022884"/>
    </source>
</evidence>
<evidence type="ECO:0000256" key="4">
    <source>
        <dbReference type="ARBA" id="ARBA00022980"/>
    </source>
</evidence>
<dbReference type="NCBIfam" id="TIGR00060">
    <property type="entry name" value="L18_bact"/>
    <property type="match status" value="1"/>
</dbReference>
<comment type="subunit">
    <text evidence="7">Part of the 50S ribosomal subunit; part of the 5S rRNA/L5/L18/L25 subcomplex. Contacts the 5S and 23S rRNAs.</text>
</comment>
<dbReference type="GO" id="GO:0003735">
    <property type="term" value="F:structural constituent of ribosome"/>
    <property type="evidence" value="ECO:0007669"/>
    <property type="project" value="InterPro"/>
</dbReference>
<comment type="function">
    <text evidence="7">This is one of the proteins that bind and probably mediate the attachment of the 5S RNA into the large ribosomal subunit, where it forms part of the central protuberance.</text>
</comment>
<proteinExistence type="inferred from homology"/>
<dbReference type="CDD" id="cd00432">
    <property type="entry name" value="Ribosomal_L18_L5e"/>
    <property type="match status" value="1"/>
</dbReference>
<dbReference type="GO" id="GO:0022625">
    <property type="term" value="C:cytosolic large ribosomal subunit"/>
    <property type="evidence" value="ECO:0007669"/>
    <property type="project" value="TreeGrafter"/>
</dbReference>
<dbReference type="InterPro" id="IPR005484">
    <property type="entry name" value="Ribosomal_uL18_bac/plant/anim"/>
</dbReference>
<dbReference type="AlphaFoldDB" id="A0A1F6BE70"/>
<dbReference type="Pfam" id="PF00861">
    <property type="entry name" value="Ribosomal_L18p"/>
    <property type="match status" value="1"/>
</dbReference>
<dbReference type="PANTHER" id="PTHR12899">
    <property type="entry name" value="39S RIBOSOMAL PROTEIN L18, MITOCHONDRIAL"/>
    <property type="match status" value="1"/>
</dbReference>
<evidence type="ECO:0000256" key="6">
    <source>
        <dbReference type="ARBA" id="ARBA00035197"/>
    </source>
</evidence>
<dbReference type="GO" id="GO:0008097">
    <property type="term" value="F:5S rRNA binding"/>
    <property type="evidence" value="ECO:0007669"/>
    <property type="project" value="TreeGrafter"/>
</dbReference>
<keyword evidence="2 7" id="KW-0699">rRNA-binding</keyword>
<protein>
    <recommendedName>
        <fullName evidence="6 7">Large ribosomal subunit protein uL18</fullName>
    </recommendedName>
</protein>
<dbReference type="GO" id="GO:0006412">
    <property type="term" value="P:translation"/>
    <property type="evidence" value="ECO:0007669"/>
    <property type="project" value="UniProtKB-UniRule"/>
</dbReference>
<comment type="similarity">
    <text evidence="1 7">Belongs to the universal ribosomal protein uL18 family.</text>
</comment>
<keyword evidence="3 7" id="KW-0694">RNA-binding</keyword>
<dbReference type="STRING" id="1798401.A2363_02290"/>
<comment type="caution">
    <text evidence="8">The sequence shown here is derived from an EMBL/GenBank/DDBJ whole genome shotgun (WGS) entry which is preliminary data.</text>
</comment>
<dbReference type="InterPro" id="IPR004389">
    <property type="entry name" value="Ribosomal_uL18_bac-type"/>
</dbReference>
<evidence type="ECO:0000256" key="7">
    <source>
        <dbReference type="HAMAP-Rule" id="MF_01337"/>
    </source>
</evidence>
<gene>
    <name evidence="7" type="primary">rplR</name>
    <name evidence="8" type="ORF">A2363_02290</name>
</gene>
<dbReference type="InterPro" id="IPR057268">
    <property type="entry name" value="Ribosomal_L18"/>
</dbReference>
<evidence type="ECO:0000256" key="2">
    <source>
        <dbReference type="ARBA" id="ARBA00022730"/>
    </source>
</evidence>
<dbReference type="SUPFAM" id="SSF53137">
    <property type="entry name" value="Translational machinery components"/>
    <property type="match status" value="1"/>
</dbReference>
<evidence type="ECO:0000256" key="1">
    <source>
        <dbReference type="ARBA" id="ARBA00007116"/>
    </source>
</evidence>
<dbReference type="Proteomes" id="UP000176186">
    <property type="component" value="Unassembled WGS sequence"/>
</dbReference>
<evidence type="ECO:0000256" key="5">
    <source>
        <dbReference type="ARBA" id="ARBA00023274"/>
    </source>
</evidence>
<reference evidence="8 9" key="1">
    <citation type="journal article" date="2016" name="Nat. Commun.">
        <title>Thousands of microbial genomes shed light on interconnected biogeochemical processes in an aquifer system.</title>
        <authorList>
            <person name="Anantharaman K."/>
            <person name="Brown C.T."/>
            <person name="Hug L.A."/>
            <person name="Sharon I."/>
            <person name="Castelle C.J."/>
            <person name="Probst A.J."/>
            <person name="Thomas B.C."/>
            <person name="Singh A."/>
            <person name="Wilkins M.J."/>
            <person name="Karaoz U."/>
            <person name="Brodie E.L."/>
            <person name="Williams K.H."/>
            <person name="Hubbard S.S."/>
            <person name="Banfield J.F."/>
        </authorList>
    </citation>
    <scope>NUCLEOTIDE SEQUENCE [LARGE SCALE GENOMIC DNA]</scope>
</reference>
<organism evidence="8 9">
    <name type="scientific">Candidatus Gottesmanbacteria bacterium RIFOXYB1_FULL_47_11</name>
    <dbReference type="NCBI Taxonomy" id="1798401"/>
    <lineage>
        <taxon>Bacteria</taxon>
        <taxon>Candidatus Gottesmaniibacteriota</taxon>
    </lineage>
</organism>
<evidence type="ECO:0000313" key="8">
    <source>
        <dbReference type="EMBL" id="OGG35236.1"/>
    </source>
</evidence>
<keyword evidence="4 7" id="KW-0689">Ribosomal protein</keyword>
<keyword evidence="5 7" id="KW-0687">Ribonucleoprotein</keyword>
<dbReference type="EMBL" id="MFKE01000016">
    <property type="protein sequence ID" value="OGG35236.1"/>
    <property type="molecule type" value="Genomic_DNA"/>
</dbReference>
<dbReference type="PANTHER" id="PTHR12899:SF3">
    <property type="entry name" value="LARGE RIBOSOMAL SUBUNIT PROTEIN UL18M"/>
    <property type="match status" value="1"/>
</dbReference>
<dbReference type="Gene3D" id="3.30.420.100">
    <property type="match status" value="1"/>
</dbReference>
<name>A0A1F6BE70_9BACT</name>
<dbReference type="HAMAP" id="MF_01337_B">
    <property type="entry name" value="Ribosomal_uL18_B"/>
    <property type="match status" value="1"/>
</dbReference>
<sequence length="109" mass="11761">MKSKFDLRQKRKARIRAKVTGTAARPRLSVYKSNTSVSAQIIDDTKGVTLASVNVKGKSKASGKELGLAIAKVAAQRKITTVVFDRSGYRFHGTVKEIADGAREGGLKI</sequence>
<evidence type="ECO:0000313" key="9">
    <source>
        <dbReference type="Proteomes" id="UP000176186"/>
    </source>
</evidence>
<accession>A0A1F6BE70</accession>